<feature type="compositionally biased region" description="Polar residues" evidence="1">
    <location>
        <begin position="156"/>
        <end position="169"/>
    </location>
</feature>
<evidence type="ECO:0000256" key="1">
    <source>
        <dbReference type="SAM" id="MobiDB-lite"/>
    </source>
</evidence>
<dbReference type="Proteomes" id="UP001367508">
    <property type="component" value="Unassembled WGS sequence"/>
</dbReference>
<reference evidence="2 3" key="1">
    <citation type="submission" date="2024-01" db="EMBL/GenBank/DDBJ databases">
        <title>The genomes of 5 underutilized Papilionoideae crops provide insights into root nodulation and disease resistanc.</title>
        <authorList>
            <person name="Jiang F."/>
        </authorList>
    </citation>
    <scope>NUCLEOTIDE SEQUENCE [LARGE SCALE GENOMIC DNA]</scope>
    <source>
        <strain evidence="2">LVBAO_FW01</strain>
        <tissue evidence="2">Leaves</tissue>
    </source>
</reference>
<dbReference type="EMBL" id="JAYMYQ010000005">
    <property type="protein sequence ID" value="KAK7328511.1"/>
    <property type="molecule type" value="Genomic_DNA"/>
</dbReference>
<proteinExistence type="predicted"/>
<gene>
    <name evidence="2" type="ORF">VNO77_22620</name>
</gene>
<dbReference type="AlphaFoldDB" id="A0AAN9L4C4"/>
<sequence>MLLQRPLLLNQNSSGSFKLRLTEQYVDRKVLLYLDLDSRGRVSKRKSSKHIQGSYTTEHLSKKENGWSPKYRQCVCYARVVWLLNGSVRICPVEIWEHLQLKSTLILRYARLRAHEPHDHEGMPFSSSKGHSAGMTTLSLKTRLLIMLSSSSAQKTCSPPKTVGNSGFRTASRRSDSGEGPTTAKAFLVRIQIATLGREKTNHVQMRVRASSDPSEDSIDTVFSGLIIETCSGIWVWIKWSDKVIMIGSTSMLIGMVLVGSTMGSAVPLSNADQLPHWTLVHNTTNLIRKIVPLGPAAPPMGRP</sequence>
<protein>
    <submittedName>
        <fullName evidence="2">Uncharacterized protein</fullName>
    </submittedName>
</protein>
<comment type="caution">
    <text evidence="2">The sequence shown here is derived from an EMBL/GenBank/DDBJ whole genome shotgun (WGS) entry which is preliminary data.</text>
</comment>
<accession>A0AAN9L4C4</accession>
<feature type="region of interest" description="Disordered" evidence="1">
    <location>
        <begin position="156"/>
        <end position="181"/>
    </location>
</feature>
<organism evidence="2 3">
    <name type="scientific">Canavalia gladiata</name>
    <name type="common">Sword bean</name>
    <name type="synonym">Dolichos gladiatus</name>
    <dbReference type="NCBI Taxonomy" id="3824"/>
    <lineage>
        <taxon>Eukaryota</taxon>
        <taxon>Viridiplantae</taxon>
        <taxon>Streptophyta</taxon>
        <taxon>Embryophyta</taxon>
        <taxon>Tracheophyta</taxon>
        <taxon>Spermatophyta</taxon>
        <taxon>Magnoliopsida</taxon>
        <taxon>eudicotyledons</taxon>
        <taxon>Gunneridae</taxon>
        <taxon>Pentapetalae</taxon>
        <taxon>rosids</taxon>
        <taxon>fabids</taxon>
        <taxon>Fabales</taxon>
        <taxon>Fabaceae</taxon>
        <taxon>Papilionoideae</taxon>
        <taxon>50 kb inversion clade</taxon>
        <taxon>NPAAA clade</taxon>
        <taxon>indigoferoid/millettioid clade</taxon>
        <taxon>Phaseoleae</taxon>
        <taxon>Canavalia</taxon>
    </lineage>
</organism>
<keyword evidence="3" id="KW-1185">Reference proteome</keyword>
<evidence type="ECO:0000313" key="3">
    <source>
        <dbReference type="Proteomes" id="UP001367508"/>
    </source>
</evidence>
<evidence type="ECO:0000313" key="2">
    <source>
        <dbReference type="EMBL" id="KAK7328511.1"/>
    </source>
</evidence>
<name>A0AAN9L4C4_CANGL</name>